<dbReference type="GO" id="GO:0006750">
    <property type="term" value="P:glutathione biosynthetic process"/>
    <property type="evidence" value="ECO:0007669"/>
    <property type="project" value="UniProtKB-UniRule"/>
</dbReference>
<dbReference type="KEGG" id="osg:BST96_05675"/>
<keyword evidence="6 8" id="KW-0067">ATP-binding</keyword>
<keyword evidence="3 8" id="KW-0436">Ligase</keyword>
<dbReference type="Proteomes" id="UP000193450">
    <property type="component" value="Chromosome"/>
</dbReference>
<dbReference type="OrthoDB" id="9803907at2"/>
<dbReference type="GO" id="GO:0004357">
    <property type="term" value="F:glutamate-cysteine ligase activity"/>
    <property type="evidence" value="ECO:0007669"/>
    <property type="project" value="UniProtKB-UniRule"/>
</dbReference>
<dbReference type="STRING" id="716816.BST96_05675"/>
<dbReference type="EC" id="6.3.2.2" evidence="8"/>
<dbReference type="GO" id="GO:0046872">
    <property type="term" value="F:metal ion binding"/>
    <property type="evidence" value="ECO:0007669"/>
    <property type="project" value="TreeGrafter"/>
</dbReference>
<evidence type="ECO:0000313" key="11">
    <source>
        <dbReference type="EMBL" id="ARN73652.1"/>
    </source>
</evidence>
<dbReference type="EMBL" id="CP019343">
    <property type="protein sequence ID" value="ARN73652.1"/>
    <property type="molecule type" value="Genomic_DNA"/>
</dbReference>
<dbReference type="InterPro" id="IPR014746">
    <property type="entry name" value="Gln_synth/guanido_kin_cat_dom"/>
</dbReference>
<evidence type="ECO:0000256" key="9">
    <source>
        <dbReference type="RuleBase" id="RU004391"/>
    </source>
</evidence>
<evidence type="ECO:0000256" key="7">
    <source>
        <dbReference type="ARBA" id="ARBA00048819"/>
    </source>
</evidence>
<proteinExistence type="inferred from homology"/>
<keyword evidence="4 8" id="KW-0317">Glutathione biosynthesis</keyword>
<evidence type="ECO:0000259" key="10">
    <source>
        <dbReference type="Pfam" id="PF04262"/>
    </source>
</evidence>
<keyword evidence="5 8" id="KW-0547">Nucleotide-binding</keyword>
<dbReference type="GO" id="GO:0005524">
    <property type="term" value="F:ATP binding"/>
    <property type="evidence" value="ECO:0007669"/>
    <property type="project" value="UniProtKB-KW"/>
</dbReference>
<gene>
    <name evidence="8" type="primary">gshA</name>
    <name evidence="11" type="ORF">BST96_05675</name>
</gene>
<protein>
    <recommendedName>
        <fullName evidence="8">Glutamate--cysteine ligase</fullName>
        <ecNumber evidence="8">6.3.2.2</ecNumber>
    </recommendedName>
    <alternativeName>
        <fullName evidence="8">Gamma-ECS</fullName>
        <shortName evidence="8">GCS</shortName>
    </alternativeName>
    <alternativeName>
        <fullName evidence="8">Gamma-glutamylcysteine synthetase</fullName>
    </alternativeName>
</protein>
<evidence type="ECO:0000256" key="4">
    <source>
        <dbReference type="ARBA" id="ARBA00022684"/>
    </source>
</evidence>
<name>A0A1X9NB40_9GAMM</name>
<dbReference type="InterPro" id="IPR006334">
    <property type="entry name" value="Glut_cys_ligase"/>
</dbReference>
<dbReference type="NCBIfam" id="TIGR01434">
    <property type="entry name" value="glu_cys_ligase"/>
    <property type="match status" value="1"/>
</dbReference>
<dbReference type="UniPathway" id="UPA00142">
    <property type="reaction ID" value="UER00209"/>
</dbReference>
<comment type="pathway">
    <text evidence="1 8 9">Sulfur metabolism; glutathione biosynthesis; glutathione from L-cysteine and L-glutamate: step 1/2.</text>
</comment>
<evidence type="ECO:0000256" key="1">
    <source>
        <dbReference type="ARBA" id="ARBA00005006"/>
    </source>
</evidence>
<dbReference type="RefSeq" id="WP_085757766.1">
    <property type="nucleotide sequence ID" value="NZ_CP019343.1"/>
</dbReference>
<sequence>MPDQLTERLELIASNEHSPLLTGLQRGIEKESLRVCSSGKLAQTPHPQALGSALTHPHITTDFSEALLEFITPVFTDIDQSLECLDNVHRFTYPNLDNELLWTASMPCILEGDNNIPVAQYGSSNVATMKTAYRKGLGNRYGRLMQTISGIHYNFSLPDGLWESLQQQDYDKRPLQDYKTESYFKLIRNFRRFSWLLIYLYGASPAVCKSFLRGNGDHNLQTLDNGTVYAPYGTALRMGDLGYQSSAQENLKICYNSIDNYIDTLRQAITNTHPDYEKIGVKEDGDYRQLSTALLQIENEFYSTIRPKRVTQSGETPVGALKDRGVEYIEVRCIDVNPYLPLGIDADQIRFIDCFLLYCLFERSPLCDDDDRERINNNLKAVVNRGREPGLMLQTRTGDRSLNDWANKLLDGIDKIAEQLDAAHGGNNYQRVCQQQRGKIADASLTPSATILADMDKQKKPFFRFAMDLAEQHGKDFHNRPLTGEDLEYFLQKTALSKQQQAEIEAADSISFDQYLADYYQQYSNIK</sequence>
<dbReference type="Gene3D" id="3.30.590.20">
    <property type="match status" value="1"/>
</dbReference>
<evidence type="ECO:0000256" key="2">
    <source>
        <dbReference type="ARBA" id="ARBA00008772"/>
    </source>
</evidence>
<feature type="domain" description="Glutamate--cysteine ligase" evidence="10">
    <location>
        <begin position="10"/>
        <end position="382"/>
    </location>
</feature>
<dbReference type="GO" id="GO:0005829">
    <property type="term" value="C:cytosol"/>
    <property type="evidence" value="ECO:0007669"/>
    <property type="project" value="TreeGrafter"/>
</dbReference>
<evidence type="ECO:0000256" key="6">
    <source>
        <dbReference type="ARBA" id="ARBA00022840"/>
    </source>
</evidence>
<comment type="catalytic activity">
    <reaction evidence="7 8 9">
        <text>L-cysteine + L-glutamate + ATP = gamma-L-glutamyl-L-cysteine + ADP + phosphate + H(+)</text>
        <dbReference type="Rhea" id="RHEA:13285"/>
        <dbReference type="ChEBI" id="CHEBI:15378"/>
        <dbReference type="ChEBI" id="CHEBI:29985"/>
        <dbReference type="ChEBI" id="CHEBI:30616"/>
        <dbReference type="ChEBI" id="CHEBI:35235"/>
        <dbReference type="ChEBI" id="CHEBI:43474"/>
        <dbReference type="ChEBI" id="CHEBI:58173"/>
        <dbReference type="ChEBI" id="CHEBI:456216"/>
        <dbReference type="EC" id="6.3.2.2"/>
    </reaction>
</comment>
<evidence type="ECO:0000256" key="3">
    <source>
        <dbReference type="ARBA" id="ARBA00022598"/>
    </source>
</evidence>
<dbReference type="PANTHER" id="PTHR38761">
    <property type="entry name" value="GLUTAMATE--CYSTEINE LIGASE"/>
    <property type="match status" value="1"/>
</dbReference>
<comment type="similarity">
    <text evidence="2 8">Belongs to the glutamate--cysteine ligase type 1 family. Type 1 subfamily.</text>
</comment>
<organism evidence="11 12">
    <name type="scientific">Oceanicoccus sagamiensis</name>
    <dbReference type="NCBI Taxonomy" id="716816"/>
    <lineage>
        <taxon>Bacteria</taxon>
        <taxon>Pseudomonadati</taxon>
        <taxon>Pseudomonadota</taxon>
        <taxon>Gammaproteobacteria</taxon>
        <taxon>Cellvibrionales</taxon>
        <taxon>Spongiibacteraceae</taxon>
        <taxon>Oceanicoccus</taxon>
    </lineage>
</organism>
<keyword evidence="12" id="KW-1185">Reference proteome</keyword>
<dbReference type="AlphaFoldDB" id="A0A1X9NB40"/>
<evidence type="ECO:0000256" key="8">
    <source>
        <dbReference type="HAMAP-Rule" id="MF_00578"/>
    </source>
</evidence>
<dbReference type="SUPFAM" id="SSF55931">
    <property type="entry name" value="Glutamine synthetase/guanido kinase"/>
    <property type="match status" value="1"/>
</dbReference>
<dbReference type="PANTHER" id="PTHR38761:SF1">
    <property type="entry name" value="GLUTAMATE--CYSTEINE LIGASE"/>
    <property type="match status" value="1"/>
</dbReference>
<evidence type="ECO:0000313" key="12">
    <source>
        <dbReference type="Proteomes" id="UP000193450"/>
    </source>
</evidence>
<dbReference type="Pfam" id="PF04262">
    <property type="entry name" value="Glu_cys_ligase"/>
    <property type="match status" value="1"/>
</dbReference>
<dbReference type="HAMAP" id="MF_00578">
    <property type="entry name" value="Glu_cys_ligase"/>
    <property type="match status" value="1"/>
</dbReference>
<dbReference type="InterPro" id="IPR007370">
    <property type="entry name" value="Glu_cys_ligase"/>
</dbReference>
<reference evidence="11 12" key="1">
    <citation type="submission" date="2016-11" db="EMBL/GenBank/DDBJ databases">
        <title>Trade-off between light-utilization and light-protection in marine flavobacteria.</title>
        <authorList>
            <person name="Kumagai Y."/>
        </authorList>
    </citation>
    <scope>NUCLEOTIDE SEQUENCE [LARGE SCALE GENOMIC DNA]</scope>
    <source>
        <strain evidence="11 12">NBRC 107125</strain>
    </source>
</reference>
<accession>A0A1X9NB40</accession>
<evidence type="ECO:0000256" key="5">
    <source>
        <dbReference type="ARBA" id="ARBA00022741"/>
    </source>
</evidence>